<comment type="caution">
    <text evidence="2">The sequence shown here is derived from an EMBL/GenBank/DDBJ whole genome shotgun (WGS) entry which is preliminary data.</text>
</comment>
<dbReference type="InterPro" id="IPR026898">
    <property type="entry name" value="PrsW"/>
</dbReference>
<evidence type="ECO:0000313" key="2">
    <source>
        <dbReference type="EMBL" id="MPV88772.1"/>
    </source>
</evidence>
<keyword evidence="1" id="KW-1133">Transmembrane helix</keyword>
<feature type="transmembrane region" description="Helical" evidence="1">
    <location>
        <begin position="21"/>
        <end position="42"/>
    </location>
</feature>
<dbReference type="Proteomes" id="UP000429644">
    <property type="component" value="Unassembled WGS sequence"/>
</dbReference>
<dbReference type="PANTHER" id="PTHR36844">
    <property type="entry name" value="PROTEASE PRSW"/>
    <property type="match status" value="1"/>
</dbReference>
<feature type="transmembrane region" description="Helical" evidence="1">
    <location>
        <begin position="48"/>
        <end position="72"/>
    </location>
</feature>
<reference evidence="2 3" key="1">
    <citation type="submission" date="2019-10" db="EMBL/GenBank/DDBJ databases">
        <title>Georgenia wutianyii sp. nov. and Georgenia yuyongxinii sp. nov. isolated from plateau pika (Ochotona curzoniae) in the Qinghai-Tibet plateau of China.</title>
        <authorList>
            <person name="Tian Z."/>
        </authorList>
    </citation>
    <scope>NUCLEOTIDE SEQUENCE [LARGE SCALE GENOMIC DNA]</scope>
    <source>
        <strain evidence="2 3">JCM 15130</strain>
    </source>
</reference>
<evidence type="ECO:0000313" key="3">
    <source>
        <dbReference type="Proteomes" id="UP000429644"/>
    </source>
</evidence>
<feature type="non-terminal residue" evidence="2">
    <location>
        <position position="1"/>
    </location>
</feature>
<keyword evidence="2" id="KW-0482">Metalloprotease</keyword>
<keyword evidence="2" id="KW-0378">Hydrolase</keyword>
<protein>
    <submittedName>
        <fullName evidence="2">PrsW family intramembrane metalloprotease</fullName>
    </submittedName>
</protein>
<dbReference type="Pfam" id="PF13367">
    <property type="entry name" value="PrsW-protease"/>
    <property type="match status" value="1"/>
</dbReference>
<organism evidence="2 3">
    <name type="scientific">Georgenia ruanii</name>
    <dbReference type="NCBI Taxonomy" id="348442"/>
    <lineage>
        <taxon>Bacteria</taxon>
        <taxon>Bacillati</taxon>
        <taxon>Actinomycetota</taxon>
        <taxon>Actinomycetes</taxon>
        <taxon>Micrococcales</taxon>
        <taxon>Bogoriellaceae</taxon>
        <taxon>Georgenia</taxon>
    </lineage>
</organism>
<feature type="transmembrane region" description="Helical" evidence="1">
    <location>
        <begin position="222"/>
        <end position="242"/>
    </location>
</feature>
<gene>
    <name evidence="2" type="ORF">GB882_08840</name>
</gene>
<dbReference type="PANTHER" id="PTHR36844:SF1">
    <property type="entry name" value="PROTEASE PRSW"/>
    <property type="match status" value="1"/>
</dbReference>
<sequence>VTPEAQLPGRPQWGPVPRRHAATLAVEVAGVALGLVGALWVLSTVLAVGGTGATALAGALAFVPLVVVLATVRWVDRWEPEPRGLLAAALAWGIGVAAAVALFLNDLIALSVYAVTGSPDQAEAFGTVVGAPVVEELAKGAGVLLIFLLRRRAVDGPVDGIVYAAVVAAGFAFTENVLYFVQYREALSQVFVARAIYSPFAHVTFTACTGIALGLASRRSGAAWVVLFPVGVVAAMALHAVWNASAVLGASDAVYWGFQVPLFVGLILLVLWLRSDERRTIARRLGEYAQAGWFTPFEVTMLTSMPGRRRARAWAATRGPAAERAMRDFQASATSLAYTRQRALSGRYDPRVRRDEQELLEQVVRSRAAVTGAGAV</sequence>
<keyword evidence="2" id="KW-0645">Protease</keyword>
<keyword evidence="1" id="KW-0472">Membrane</keyword>
<dbReference type="EMBL" id="WHPD01001907">
    <property type="protein sequence ID" value="MPV88772.1"/>
    <property type="molecule type" value="Genomic_DNA"/>
</dbReference>
<dbReference type="GO" id="GO:0008237">
    <property type="term" value="F:metallopeptidase activity"/>
    <property type="evidence" value="ECO:0007669"/>
    <property type="project" value="UniProtKB-KW"/>
</dbReference>
<feature type="transmembrane region" description="Helical" evidence="1">
    <location>
        <begin position="84"/>
        <end position="104"/>
    </location>
</feature>
<keyword evidence="3" id="KW-1185">Reference proteome</keyword>
<feature type="transmembrane region" description="Helical" evidence="1">
    <location>
        <begin position="254"/>
        <end position="273"/>
    </location>
</feature>
<feature type="transmembrane region" description="Helical" evidence="1">
    <location>
        <begin position="161"/>
        <end position="183"/>
    </location>
</feature>
<evidence type="ECO:0000256" key="1">
    <source>
        <dbReference type="SAM" id="Phobius"/>
    </source>
</evidence>
<feature type="transmembrane region" description="Helical" evidence="1">
    <location>
        <begin position="195"/>
        <end position="215"/>
    </location>
</feature>
<dbReference type="GO" id="GO:0006508">
    <property type="term" value="P:proteolysis"/>
    <property type="evidence" value="ECO:0007669"/>
    <property type="project" value="UniProtKB-KW"/>
</dbReference>
<name>A0A7J9UWA7_9MICO</name>
<dbReference type="AlphaFoldDB" id="A0A7J9UWA7"/>
<accession>A0A7J9UWA7</accession>
<keyword evidence="1" id="KW-0812">Transmembrane</keyword>
<feature type="transmembrane region" description="Helical" evidence="1">
    <location>
        <begin position="124"/>
        <end position="149"/>
    </location>
</feature>
<proteinExistence type="predicted"/>